<dbReference type="RefSeq" id="WP_176162117.1">
    <property type="nucleotide sequence ID" value="NZ_CP054929.1"/>
</dbReference>
<gene>
    <name evidence="1" type="ORF">HUT08_13490</name>
</gene>
<proteinExistence type="predicted"/>
<evidence type="ECO:0000313" key="2">
    <source>
        <dbReference type="Proteomes" id="UP000509303"/>
    </source>
</evidence>
<evidence type="ECO:0000313" key="1">
    <source>
        <dbReference type="EMBL" id="QKW50381.1"/>
    </source>
</evidence>
<organism evidence="1 2">
    <name type="scientific">Streptomyces buecherae</name>
    <dbReference type="NCBI Taxonomy" id="2763006"/>
    <lineage>
        <taxon>Bacteria</taxon>
        <taxon>Bacillati</taxon>
        <taxon>Actinomycetota</taxon>
        <taxon>Actinomycetes</taxon>
        <taxon>Kitasatosporales</taxon>
        <taxon>Streptomycetaceae</taxon>
        <taxon>Streptomyces</taxon>
    </lineage>
</organism>
<sequence length="58" mass="5803">MRARAPHAHAGFLTRVVRVVRDVRGGALVVRVVRADATAGGALPRSGARAVGSSGVGG</sequence>
<dbReference type="EMBL" id="CP054929">
    <property type="protein sequence ID" value="QKW50381.1"/>
    <property type="molecule type" value="Genomic_DNA"/>
</dbReference>
<reference evidence="1 2" key="1">
    <citation type="submission" date="2020-06" db="EMBL/GenBank/DDBJ databases">
        <title>Genome mining for natural products.</title>
        <authorList>
            <person name="Zhang B."/>
            <person name="Shi J."/>
            <person name="Ge H."/>
        </authorList>
    </citation>
    <scope>NUCLEOTIDE SEQUENCE [LARGE SCALE GENOMIC DNA]</scope>
    <source>
        <strain evidence="1 2">NA00687</strain>
    </source>
</reference>
<dbReference type="AlphaFoldDB" id="A0A7H8N7C5"/>
<name>A0A7H8N7C5_9ACTN</name>
<accession>A0A7H8N7C5</accession>
<keyword evidence="2" id="KW-1185">Reference proteome</keyword>
<protein>
    <submittedName>
        <fullName evidence="1">Uncharacterized protein</fullName>
    </submittedName>
</protein>
<dbReference type="Proteomes" id="UP000509303">
    <property type="component" value="Chromosome"/>
</dbReference>